<evidence type="ECO:0000313" key="5">
    <source>
        <dbReference type="Proteomes" id="UP000186817"/>
    </source>
</evidence>
<feature type="repeat" description="ANK" evidence="1">
    <location>
        <begin position="1036"/>
        <end position="1068"/>
    </location>
</feature>
<feature type="repeat" description="ANK" evidence="1">
    <location>
        <begin position="1207"/>
        <end position="1239"/>
    </location>
</feature>
<dbReference type="InterPro" id="IPR013103">
    <property type="entry name" value="RVT_2"/>
</dbReference>
<dbReference type="InterPro" id="IPR002110">
    <property type="entry name" value="Ankyrin_rpt"/>
</dbReference>
<feature type="domain" description="Reverse transcriptase Ty1/copia-type" evidence="3">
    <location>
        <begin position="5"/>
        <end position="160"/>
    </location>
</feature>
<dbReference type="AlphaFoldDB" id="A0A1Q9D8S0"/>
<keyword evidence="2" id="KW-0732">Signal</keyword>
<dbReference type="PROSITE" id="PS50088">
    <property type="entry name" value="ANK_REPEAT"/>
    <property type="match status" value="3"/>
</dbReference>
<evidence type="ECO:0000256" key="2">
    <source>
        <dbReference type="SAM" id="SignalP"/>
    </source>
</evidence>
<proteinExistence type="predicted"/>
<accession>A0A1Q9D8S0</accession>
<protein>
    <submittedName>
        <fullName evidence="4">Retrovirus-related Pol polyprotein from transposon TNT 1-94</fullName>
    </submittedName>
</protein>
<dbReference type="InterPro" id="IPR036770">
    <property type="entry name" value="Ankyrin_rpt-contain_sf"/>
</dbReference>
<dbReference type="InterPro" id="IPR043502">
    <property type="entry name" value="DNA/RNA_pol_sf"/>
</dbReference>
<name>A0A1Q9D8S0_SYMMI</name>
<reference evidence="4 5" key="1">
    <citation type="submission" date="2016-02" db="EMBL/GenBank/DDBJ databases">
        <title>Genome analysis of coral dinoflagellate symbionts highlights evolutionary adaptations to a symbiotic lifestyle.</title>
        <authorList>
            <person name="Aranda M."/>
            <person name="Li Y."/>
            <person name="Liew Y.J."/>
            <person name="Baumgarten S."/>
            <person name="Simakov O."/>
            <person name="Wilson M."/>
            <person name="Piel J."/>
            <person name="Ashoor H."/>
            <person name="Bougouffa S."/>
            <person name="Bajic V.B."/>
            <person name="Ryu T."/>
            <person name="Ravasi T."/>
            <person name="Bayer T."/>
            <person name="Micklem G."/>
            <person name="Kim H."/>
            <person name="Bhak J."/>
            <person name="Lajeunesse T.C."/>
            <person name="Voolstra C.R."/>
        </authorList>
    </citation>
    <scope>NUCLEOTIDE SEQUENCE [LARGE SCALE GENOMIC DNA]</scope>
    <source>
        <strain evidence="4 5">CCMP2467</strain>
    </source>
</reference>
<feature type="signal peptide" evidence="2">
    <location>
        <begin position="1"/>
        <end position="17"/>
    </location>
</feature>
<feature type="repeat" description="ANK" evidence="1">
    <location>
        <begin position="1134"/>
        <end position="1171"/>
    </location>
</feature>
<organism evidence="4 5">
    <name type="scientific">Symbiodinium microadriaticum</name>
    <name type="common">Dinoflagellate</name>
    <name type="synonym">Zooxanthella microadriatica</name>
    <dbReference type="NCBI Taxonomy" id="2951"/>
    <lineage>
        <taxon>Eukaryota</taxon>
        <taxon>Sar</taxon>
        <taxon>Alveolata</taxon>
        <taxon>Dinophyceae</taxon>
        <taxon>Suessiales</taxon>
        <taxon>Symbiodiniaceae</taxon>
        <taxon>Symbiodinium</taxon>
    </lineage>
</organism>
<keyword evidence="1" id="KW-0040">ANK repeat</keyword>
<feature type="chain" id="PRO_5013339651" evidence="2">
    <location>
        <begin position="18"/>
        <end position="1264"/>
    </location>
</feature>
<dbReference type="SMART" id="SM00248">
    <property type="entry name" value="ANK"/>
    <property type="match status" value="5"/>
</dbReference>
<dbReference type="SUPFAM" id="SSF48403">
    <property type="entry name" value="Ankyrin repeat"/>
    <property type="match status" value="1"/>
</dbReference>
<sequence>MGFTISTAFLYAKLVLDTVLELPGCFQNLDGSKAYVILEKAIYGLRSAGLSWQKHLAGLLAELGLFPSLIEPTLYKGYWGDILVLCLVYVDDILLATRSKETNQQLLDFLTGRLKVKLTGRLEEDGKIGFLGREIIKRGHDILLAVKKEYVESIFEAFGWNREARKKMKACTVPPDLRSMLDKEDPAKPSEELSPEAASRYRSTLGKLGWLVQTRGDLCYFHSLLSRGQSCPRAVHEECMRKVLRWLLEVPDLVQVFQKDFEAEPGTATLSGYSDANWASERSTGRKSTSGGVIYLNGNCIKTYSRLQPIVALSSAESELFAMVEMARELIGLGQLISHVFDHVTSPLDLATDSASARQVSMMSGFLRRMRHVDLRLCFLQDKVENGEILVQHVPGTDNVADLQTKNLSATQTWYHIAQLGLEERLTRSTFLSGDTLPTMCTLFVCMKGLFSASADPWTLLIGRCKLQTPHYIVMVEFCTSGEAWLTRLANHYGIHAIPVVAEVDATLPETMELLEASLQLASRKNMHVIVWASTPCTGGSPWQRFHRARDEQYYDDKMKGLFTVHRKLWKGFLRLVNTSASTTWVIEWPQRCAYWGWASTKSFLKLNQHESTLVFGCACGMVGSDGLPIKKVWRSESALLLQKYRLELLFTRFVLAALRSFPEKVIMRLDCLEASVRRQFHVAMGIACSAGYGSHTTTKQLEYVHDMYFPMNVVKVSDVLKMDNIPLPHVELEKLGLLRKWCPGMFTVFVSHQWLGAVHPDPDGRQFAILRETLQGIVNGSLEVEADPITVLNASLEKVDAETREAVRNGYVFLDWFAIPHISARMREDQTQSEGLLAVRSIPAYVEVADLFVALVPNLMRENGSICSYSSWLSRGWCVAELWCRLLSCKQNTSVIVVHCPSEVKFIHPFDWQANRIREGDFTVEEDRAEVSQLGAVALARKMTFLASRSMWDVYRFFVAQSPMMLGQASKARSMETFLSDFRFDDLEHARVKRGMNGVMCAAFSEDIGMLRQLVATPADANFKVEGLLELGFFDGQPALGLITRSCSVEVVSTFLELGADVHAQDRNGLSPICMVRSPEHLRVLSEFGADLHSPVFPLGLSPMTLAMSHACPRTIEAMLSLKCDPNPETHGLGYGPLHAITAFSRENKHAEDIARLLLAHGANLNFKAHPDGFFKAITYGARAYYAVFRFECSSLMSVKVLASLPGLTPVAFAALLGSTALVQIFIDAGAEMVANHRGDFADDLARANFHHDLATELSFFSI</sequence>
<evidence type="ECO:0000256" key="1">
    <source>
        <dbReference type="PROSITE-ProRule" id="PRU00023"/>
    </source>
</evidence>
<dbReference type="OrthoDB" id="410775at2759"/>
<evidence type="ECO:0000259" key="3">
    <source>
        <dbReference type="Pfam" id="PF07727"/>
    </source>
</evidence>
<dbReference type="Pfam" id="PF07727">
    <property type="entry name" value="RVT_2"/>
    <property type="match status" value="1"/>
</dbReference>
<evidence type="ECO:0000313" key="4">
    <source>
        <dbReference type="EMBL" id="OLP91585.1"/>
    </source>
</evidence>
<keyword evidence="5" id="KW-1185">Reference proteome</keyword>
<dbReference type="PANTHER" id="PTHR11439:SF483">
    <property type="entry name" value="PEPTIDE SYNTHASE GLIP-LIKE, PUTATIVE (AFU_ORTHOLOGUE AFUA_3G12920)-RELATED"/>
    <property type="match status" value="1"/>
</dbReference>
<dbReference type="CDD" id="cd09272">
    <property type="entry name" value="RNase_HI_RT_Ty1"/>
    <property type="match status" value="1"/>
</dbReference>
<dbReference type="Gene3D" id="1.25.40.20">
    <property type="entry name" value="Ankyrin repeat-containing domain"/>
    <property type="match status" value="1"/>
</dbReference>
<dbReference type="PANTHER" id="PTHR11439">
    <property type="entry name" value="GAG-POL-RELATED RETROTRANSPOSON"/>
    <property type="match status" value="1"/>
</dbReference>
<dbReference type="EMBL" id="LSRX01000658">
    <property type="protein sequence ID" value="OLP91585.1"/>
    <property type="molecule type" value="Genomic_DNA"/>
</dbReference>
<dbReference type="SUPFAM" id="SSF56672">
    <property type="entry name" value="DNA/RNA polymerases"/>
    <property type="match status" value="1"/>
</dbReference>
<gene>
    <name evidence="4" type="ORF">AK812_SmicGene26709</name>
</gene>
<comment type="caution">
    <text evidence="4">The sequence shown here is derived from an EMBL/GenBank/DDBJ whole genome shotgun (WGS) entry which is preliminary data.</text>
</comment>
<dbReference type="Proteomes" id="UP000186817">
    <property type="component" value="Unassembled WGS sequence"/>
</dbReference>